<keyword evidence="2" id="KW-1133">Transmembrane helix</keyword>
<evidence type="ECO:0000313" key="4">
    <source>
        <dbReference type="Proteomes" id="UP000577419"/>
    </source>
</evidence>
<name>A0A7J4IUD4_9ARCH</name>
<gene>
    <name evidence="3" type="ORF">HA237_03650</name>
</gene>
<evidence type="ECO:0000256" key="2">
    <source>
        <dbReference type="SAM" id="Phobius"/>
    </source>
</evidence>
<dbReference type="EMBL" id="DUFG01000017">
    <property type="protein sequence ID" value="HIH08440.1"/>
    <property type="molecule type" value="Genomic_DNA"/>
</dbReference>
<comment type="caution">
    <text evidence="3">The sequence shown here is derived from an EMBL/GenBank/DDBJ whole genome shotgun (WGS) entry which is preliminary data.</text>
</comment>
<feature type="transmembrane region" description="Helical" evidence="2">
    <location>
        <begin position="66"/>
        <end position="85"/>
    </location>
</feature>
<evidence type="ECO:0000256" key="1">
    <source>
        <dbReference type="SAM" id="MobiDB-lite"/>
    </source>
</evidence>
<dbReference type="AlphaFoldDB" id="A0A7J4IUD4"/>
<dbReference type="Proteomes" id="UP000577419">
    <property type="component" value="Unassembled WGS sequence"/>
</dbReference>
<accession>A0A7J4IUD4</accession>
<keyword evidence="2" id="KW-0472">Membrane</keyword>
<reference evidence="4" key="1">
    <citation type="journal article" date="2020" name="bioRxiv">
        <title>A rank-normalized archaeal taxonomy based on genome phylogeny resolves widespread incomplete and uneven classifications.</title>
        <authorList>
            <person name="Rinke C."/>
            <person name="Chuvochina M."/>
            <person name="Mussig A.J."/>
            <person name="Chaumeil P.-A."/>
            <person name="Waite D.W."/>
            <person name="Whitman W.B."/>
            <person name="Parks D.H."/>
            <person name="Hugenholtz P."/>
        </authorList>
    </citation>
    <scope>NUCLEOTIDE SEQUENCE [LARGE SCALE GENOMIC DNA]</scope>
</reference>
<protein>
    <submittedName>
        <fullName evidence="3">Uncharacterized protein</fullName>
    </submittedName>
</protein>
<feature type="compositionally biased region" description="Acidic residues" evidence="1">
    <location>
        <begin position="1"/>
        <end position="18"/>
    </location>
</feature>
<proteinExistence type="predicted"/>
<sequence length="99" mass="10768">MEEETGPFIPDEEIETEPESQGTSVEDQNALGEQGTGEEGTESLQAPPVGFFGLFDLSTIGLNNPIILGLLALLVIALLFFFMASRKSKQAQQPKQEKK</sequence>
<feature type="region of interest" description="Disordered" evidence="1">
    <location>
        <begin position="1"/>
        <end position="45"/>
    </location>
</feature>
<keyword evidence="2" id="KW-0812">Transmembrane</keyword>
<evidence type="ECO:0000313" key="3">
    <source>
        <dbReference type="EMBL" id="HIH08440.1"/>
    </source>
</evidence>
<organism evidence="3 4">
    <name type="scientific">Candidatus Iainarchaeum sp</name>
    <dbReference type="NCBI Taxonomy" id="3101447"/>
    <lineage>
        <taxon>Archaea</taxon>
        <taxon>Candidatus Iainarchaeota</taxon>
        <taxon>Candidatus Iainarchaeia</taxon>
        <taxon>Candidatus Iainarchaeales</taxon>
        <taxon>Candidatus Iainarchaeaceae</taxon>
        <taxon>Candidatus Iainarchaeum</taxon>
    </lineage>
</organism>